<reference evidence="1 3" key="1">
    <citation type="submission" date="2017-08" db="EMBL/GenBank/DDBJ databases">
        <title>Draft Genome Sequence of the Marine Bacterium Oceanimonas baumannii ATCC 700832.</title>
        <authorList>
            <person name="Mcclelland W.D."/>
            <person name="Brennan M.A."/>
            <person name="Trachtenberg A.M."/>
            <person name="Maclea K.S."/>
        </authorList>
    </citation>
    <scope>NUCLEOTIDE SEQUENCE [LARGE SCALE GENOMIC DNA]</scope>
    <source>
        <strain evidence="1 3">ATCC 700832</strain>
    </source>
</reference>
<sequence length="98" mass="11023">MLIKKCSYVLTDAHPAKANMLLHPGGELEVEVAERRQHFTVDAEHVLFRRGKRGMVVICEDVAGAPVCLSLSAQDAFELYHLLEQSREELEELMCDLA</sequence>
<evidence type="ECO:0000313" key="4">
    <source>
        <dbReference type="Proteomes" id="UP000295058"/>
    </source>
</evidence>
<dbReference type="Proteomes" id="UP000243640">
    <property type="component" value="Unassembled WGS sequence"/>
</dbReference>
<evidence type="ECO:0000313" key="1">
    <source>
        <dbReference type="EMBL" id="OYD23541.1"/>
    </source>
</evidence>
<reference evidence="2 4" key="2">
    <citation type="submission" date="2019-03" db="EMBL/GenBank/DDBJ databases">
        <title>Genomic Encyclopedia of Archaeal and Bacterial Type Strains, Phase II (KMG-II): from individual species to whole genera.</title>
        <authorList>
            <person name="Goeker M."/>
        </authorList>
    </citation>
    <scope>NUCLEOTIDE SEQUENCE [LARGE SCALE GENOMIC DNA]</scope>
    <source>
        <strain evidence="2 4">DSM 15594</strain>
    </source>
</reference>
<accession>A0A235CG10</accession>
<dbReference type="EMBL" id="NQJF01000009">
    <property type="protein sequence ID" value="OYD23541.1"/>
    <property type="molecule type" value="Genomic_DNA"/>
</dbReference>
<proteinExistence type="predicted"/>
<organism evidence="1 3">
    <name type="scientific">Oceanimonas baumannii</name>
    <dbReference type="NCBI Taxonomy" id="129578"/>
    <lineage>
        <taxon>Bacteria</taxon>
        <taxon>Pseudomonadati</taxon>
        <taxon>Pseudomonadota</taxon>
        <taxon>Gammaproteobacteria</taxon>
        <taxon>Aeromonadales</taxon>
        <taxon>Aeromonadaceae</taxon>
        <taxon>Oceanimonas</taxon>
    </lineage>
</organism>
<dbReference type="Proteomes" id="UP000295058">
    <property type="component" value="Unassembled WGS sequence"/>
</dbReference>
<gene>
    <name evidence="1" type="ORF">B6S09_11375</name>
    <name evidence="2" type="ORF">LY04_02935</name>
</gene>
<protein>
    <submittedName>
        <fullName evidence="1">Uncharacterized protein</fullName>
    </submittedName>
</protein>
<dbReference type="OrthoDB" id="5887304at2"/>
<dbReference type="AlphaFoldDB" id="A0A235CG10"/>
<dbReference type="RefSeq" id="WP_094278613.1">
    <property type="nucleotide sequence ID" value="NZ_NQJF01000009.1"/>
</dbReference>
<evidence type="ECO:0000313" key="2">
    <source>
        <dbReference type="EMBL" id="TDW56923.1"/>
    </source>
</evidence>
<evidence type="ECO:0000313" key="3">
    <source>
        <dbReference type="Proteomes" id="UP000243640"/>
    </source>
</evidence>
<name>A0A235CG10_9GAMM</name>
<dbReference type="EMBL" id="SODO01000013">
    <property type="protein sequence ID" value="TDW56923.1"/>
    <property type="molecule type" value="Genomic_DNA"/>
</dbReference>
<comment type="caution">
    <text evidence="1">The sequence shown here is derived from an EMBL/GenBank/DDBJ whole genome shotgun (WGS) entry which is preliminary data.</text>
</comment>
<keyword evidence="4" id="KW-1185">Reference proteome</keyword>